<evidence type="ECO:0000313" key="1">
    <source>
        <dbReference type="EMBL" id="KAK8993520.1"/>
    </source>
</evidence>
<protein>
    <submittedName>
        <fullName evidence="1">Uncharacterized protein</fullName>
    </submittedName>
</protein>
<sequence>MAKVPVIDFSKQDLLQPGSPEWNSSQKGSWTVKKGQTQAGLIVKVNREKIKREMEKWGIDPHTSRMLSERSTI</sequence>
<reference evidence="1 2" key="1">
    <citation type="journal article" date="2024" name="G3 (Bethesda)">
        <title>Genome assembly of Hibiscus sabdariffa L. provides insights into metabolisms of medicinal natural products.</title>
        <authorList>
            <person name="Kim T."/>
        </authorList>
    </citation>
    <scope>NUCLEOTIDE SEQUENCE [LARGE SCALE GENOMIC DNA]</scope>
    <source>
        <strain evidence="1">TK-2024</strain>
        <tissue evidence="1">Old leaves</tissue>
    </source>
</reference>
<dbReference type="EMBL" id="JBBPBN010000049">
    <property type="protein sequence ID" value="KAK8993520.1"/>
    <property type="molecule type" value="Genomic_DNA"/>
</dbReference>
<dbReference type="Proteomes" id="UP001396334">
    <property type="component" value="Unassembled WGS sequence"/>
</dbReference>
<keyword evidence="2" id="KW-1185">Reference proteome</keyword>
<proteinExistence type="predicted"/>
<gene>
    <name evidence="1" type="ORF">V6N11_033615</name>
</gene>
<name>A0ABR2PYL4_9ROSI</name>
<organism evidence="1 2">
    <name type="scientific">Hibiscus sabdariffa</name>
    <name type="common">roselle</name>
    <dbReference type="NCBI Taxonomy" id="183260"/>
    <lineage>
        <taxon>Eukaryota</taxon>
        <taxon>Viridiplantae</taxon>
        <taxon>Streptophyta</taxon>
        <taxon>Embryophyta</taxon>
        <taxon>Tracheophyta</taxon>
        <taxon>Spermatophyta</taxon>
        <taxon>Magnoliopsida</taxon>
        <taxon>eudicotyledons</taxon>
        <taxon>Gunneridae</taxon>
        <taxon>Pentapetalae</taxon>
        <taxon>rosids</taxon>
        <taxon>malvids</taxon>
        <taxon>Malvales</taxon>
        <taxon>Malvaceae</taxon>
        <taxon>Malvoideae</taxon>
        <taxon>Hibiscus</taxon>
    </lineage>
</organism>
<accession>A0ABR2PYL4</accession>
<evidence type="ECO:0000313" key="2">
    <source>
        <dbReference type="Proteomes" id="UP001396334"/>
    </source>
</evidence>
<comment type="caution">
    <text evidence="1">The sequence shown here is derived from an EMBL/GenBank/DDBJ whole genome shotgun (WGS) entry which is preliminary data.</text>
</comment>